<feature type="region of interest" description="Disordered" evidence="10">
    <location>
        <begin position="168"/>
        <end position="201"/>
    </location>
</feature>
<feature type="compositionally biased region" description="Low complexity" evidence="10">
    <location>
        <begin position="170"/>
        <end position="180"/>
    </location>
</feature>
<comment type="subcellular location">
    <subcellularLocation>
        <location evidence="1">Nucleus</location>
    </subcellularLocation>
</comment>
<evidence type="ECO:0000256" key="1">
    <source>
        <dbReference type="ARBA" id="ARBA00004123"/>
    </source>
</evidence>
<dbReference type="Gene3D" id="3.30.160.60">
    <property type="entry name" value="Classic Zinc Finger"/>
    <property type="match status" value="2"/>
</dbReference>
<evidence type="ECO:0000256" key="2">
    <source>
        <dbReference type="ARBA" id="ARBA00022723"/>
    </source>
</evidence>
<name>A0ABP0ZSK0_9ASCO</name>
<feature type="region of interest" description="Disordered" evidence="10">
    <location>
        <begin position="65"/>
        <end position="84"/>
    </location>
</feature>
<dbReference type="PROSITE" id="PS00028">
    <property type="entry name" value="ZINC_FINGER_C2H2_1"/>
    <property type="match status" value="2"/>
</dbReference>
<feature type="region of interest" description="Disordered" evidence="10">
    <location>
        <begin position="425"/>
        <end position="445"/>
    </location>
</feature>
<feature type="region of interest" description="Disordered" evidence="10">
    <location>
        <begin position="466"/>
        <end position="487"/>
    </location>
</feature>
<keyword evidence="6" id="KW-0805">Transcription regulation</keyword>
<accession>A0ABP0ZSK0</accession>
<protein>
    <recommendedName>
        <fullName evidence="11">C2H2-type domain-containing protein</fullName>
    </recommendedName>
</protein>
<feature type="compositionally biased region" description="Polar residues" evidence="10">
    <location>
        <begin position="392"/>
        <end position="413"/>
    </location>
</feature>
<evidence type="ECO:0000256" key="6">
    <source>
        <dbReference type="ARBA" id="ARBA00023015"/>
    </source>
</evidence>
<feature type="compositionally biased region" description="Low complexity" evidence="10">
    <location>
        <begin position="188"/>
        <end position="201"/>
    </location>
</feature>
<keyword evidence="3" id="KW-0677">Repeat</keyword>
<dbReference type="PANTHER" id="PTHR47428">
    <property type="entry name" value="REGULATORY PROTEIN MIG1-RELATED"/>
    <property type="match status" value="1"/>
</dbReference>
<dbReference type="GeneID" id="92210531"/>
<dbReference type="RefSeq" id="XP_066832273.1">
    <property type="nucleotide sequence ID" value="XM_066975656.1"/>
</dbReference>
<keyword evidence="4 9" id="KW-0863">Zinc-finger</keyword>
<evidence type="ECO:0000256" key="7">
    <source>
        <dbReference type="ARBA" id="ARBA00023163"/>
    </source>
</evidence>
<dbReference type="InterPro" id="IPR036236">
    <property type="entry name" value="Znf_C2H2_sf"/>
</dbReference>
<feature type="region of interest" description="Disordered" evidence="10">
    <location>
        <begin position="214"/>
        <end position="238"/>
    </location>
</feature>
<evidence type="ECO:0000313" key="13">
    <source>
        <dbReference type="Proteomes" id="UP001497383"/>
    </source>
</evidence>
<evidence type="ECO:0000313" key="12">
    <source>
        <dbReference type="EMBL" id="CAK9441467.1"/>
    </source>
</evidence>
<gene>
    <name evidence="12" type="ORF">LODBEIA_P53350</name>
</gene>
<evidence type="ECO:0000256" key="8">
    <source>
        <dbReference type="ARBA" id="ARBA00023242"/>
    </source>
</evidence>
<keyword evidence="13" id="KW-1185">Reference proteome</keyword>
<dbReference type="PROSITE" id="PS50157">
    <property type="entry name" value="ZINC_FINGER_C2H2_2"/>
    <property type="match status" value="2"/>
</dbReference>
<feature type="region of interest" description="Disordered" evidence="10">
    <location>
        <begin position="264"/>
        <end position="303"/>
    </location>
</feature>
<evidence type="ECO:0000256" key="4">
    <source>
        <dbReference type="ARBA" id="ARBA00022771"/>
    </source>
</evidence>
<dbReference type="Pfam" id="PF00096">
    <property type="entry name" value="zf-C2H2"/>
    <property type="match status" value="2"/>
</dbReference>
<evidence type="ECO:0000259" key="11">
    <source>
        <dbReference type="PROSITE" id="PS50157"/>
    </source>
</evidence>
<keyword evidence="7" id="KW-0804">Transcription</keyword>
<keyword evidence="5" id="KW-0862">Zinc</keyword>
<keyword evidence="2" id="KW-0479">Metal-binding</keyword>
<proteinExistence type="predicted"/>
<feature type="compositionally biased region" description="Polar residues" evidence="10">
    <location>
        <begin position="435"/>
        <end position="444"/>
    </location>
</feature>
<dbReference type="SMART" id="SM00355">
    <property type="entry name" value="ZnF_C2H2"/>
    <property type="match status" value="2"/>
</dbReference>
<feature type="compositionally biased region" description="Polar residues" evidence="10">
    <location>
        <begin position="282"/>
        <end position="295"/>
    </location>
</feature>
<evidence type="ECO:0000256" key="3">
    <source>
        <dbReference type="ARBA" id="ARBA00022737"/>
    </source>
</evidence>
<dbReference type="Proteomes" id="UP001497383">
    <property type="component" value="Chromosome 7"/>
</dbReference>
<keyword evidence="8" id="KW-0539">Nucleus</keyword>
<dbReference type="InterPro" id="IPR051007">
    <property type="entry name" value="creA/MIG_C2H2-ZnF"/>
</dbReference>
<feature type="region of interest" description="Disordered" evidence="10">
    <location>
        <begin position="527"/>
        <end position="562"/>
    </location>
</feature>
<dbReference type="InterPro" id="IPR013087">
    <property type="entry name" value="Znf_C2H2_type"/>
</dbReference>
<feature type="region of interest" description="Disordered" evidence="10">
    <location>
        <begin position="373"/>
        <end position="413"/>
    </location>
</feature>
<feature type="domain" description="C2H2-type" evidence="11">
    <location>
        <begin position="42"/>
        <end position="71"/>
    </location>
</feature>
<reference evidence="12 13" key="1">
    <citation type="submission" date="2024-03" db="EMBL/GenBank/DDBJ databases">
        <authorList>
            <person name="Brejova B."/>
        </authorList>
    </citation>
    <scope>NUCLEOTIDE SEQUENCE [LARGE SCALE GENOMIC DNA]</scope>
    <source>
        <strain evidence="12 13">CBS 14171</strain>
    </source>
</reference>
<dbReference type="EMBL" id="OZ022411">
    <property type="protein sequence ID" value="CAK9441467.1"/>
    <property type="molecule type" value="Genomic_DNA"/>
</dbReference>
<feature type="domain" description="C2H2-type" evidence="11">
    <location>
        <begin position="14"/>
        <end position="41"/>
    </location>
</feature>
<evidence type="ECO:0000256" key="9">
    <source>
        <dbReference type="PROSITE-ProRule" id="PRU00042"/>
    </source>
</evidence>
<evidence type="ECO:0000256" key="5">
    <source>
        <dbReference type="ARBA" id="ARBA00022833"/>
    </source>
</evidence>
<organism evidence="12 13">
    <name type="scientific">Lodderomyces beijingensis</name>
    <dbReference type="NCBI Taxonomy" id="1775926"/>
    <lineage>
        <taxon>Eukaryota</taxon>
        <taxon>Fungi</taxon>
        <taxon>Dikarya</taxon>
        <taxon>Ascomycota</taxon>
        <taxon>Saccharomycotina</taxon>
        <taxon>Pichiomycetes</taxon>
        <taxon>Debaryomycetaceae</taxon>
        <taxon>Candida/Lodderomyces clade</taxon>
        <taxon>Lodderomyces</taxon>
    </lineage>
</organism>
<dbReference type="SUPFAM" id="SSF57667">
    <property type="entry name" value="beta-beta-alpha zinc fingers"/>
    <property type="match status" value="1"/>
</dbReference>
<evidence type="ECO:0000256" key="10">
    <source>
        <dbReference type="SAM" id="MobiDB-lite"/>
    </source>
</evidence>
<sequence length="562" mass="61608">MPTKDKKEKEDRPYKCTFCDKAFHRLEHQTRHIRTHTGEKPHACTFPGCTKRFSRSDELTRHLRIHNNPTNNSNGNSNRKRKTKLGGDEAMDLPLAIGNQHLILVPGQSSYLVPTDGSTAIPFSIDRNGQHIYHQPLAVIFNQSTGTYIQQPIASAQQPIHPQFAPIEHPQQQSQQQQQQPPLPPPQQVQQQQQAAVLSNPQSHLDIHRNQGSAVFSIPSSPTHLQHNPSAMHASHSSNNLVSHNARPLMVSRTVSSDAIRHFNSHHSKGNVSPPFGHRHNPSSPYHHSQSALQKSESSSSIISENQRIFSNTNSAAQSLGTSPDNSTISMAPPSSFSNLHEYFQKNGTLGSGTRVLNSSSSSLSALSKVRSSASTTNLSGLQRMTPLKPTLSHTSSARTTLTNPIPKQPSATSLNLEFFNGQQTDAHVAKKSRPNSPSLTPQHTVPLHLTKSHSKGFIISPNETPLQTPSHSPHLQAATMDHNQPPPPPLHIGGKRGHEILGQKLDGIANTGTQLPPIRSVLNFPSFSTLHQHEPQSEAEANEAQKKSDTQGSMRLENLLS</sequence>
<dbReference type="PANTHER" id="PTHR47428:SF1">
    <property type="entry name" value="REGULATORY PROTEIN MIG1-RELATED"/>
    <property type="match status" value="1"/>
</dbReference>
<feature type="compositionally biased region" description="Low complexity" evidence="10">
    <location>
        <begin position="67"/>
        <end position="77"/>
    </location>
</feature>